<evidence type="ECO:0000259" key="10">
    <source>
        <dbReference type="Pfam" id="PF08264"/>
    </source>
</evidence>
<dbReference type="Proteomes" id="UP000192359">
    <property type="component" value="Unassembled WGS sequence"/>
</dbReference>
<protein>
    <recommendedName>
        <fullName evidence="8">Valine--tRNA ligase</fullName>
        <ecNumber evidence="8">6.1.1.9</ecNumber>
    </recommendedName>
    <alternativeName>
        <fullName evidence="8">Valyl-tRNA synthetase</fullName>
        <shortName evidence="8">ValRS</shortName>
    </alternativeName>
</protein>
<feature type="short sequence motif" description="'KMSKS' region" evidence="8">
    <location>
        <begin position="596"/>
        <end position="600"/>
    </location>
</feature>
<evidence type="ECO:0000259" key="9">
    <source>
        <dbReference type="Pfam" id="PF00133"/>
    </source>
</evidence>
<keyword evidence="5 8" id="KW-0648">Protein biosynthesis</keyword>
<dbReference type="GO" id="GO:0005829">
    <property type="term" value="C:cytosol"/>
    <property type="evidence" value="ECO:0007669"/>
    <property type="project" value="TreeGrafter"/>
</dbReference>
<feature type="short sequence motif" description="'HIGH' region" evidence="8">
    <location>
        <begin position="62"/>
        <end position="72"/>
    </location>
</feature>
<dbReference type="GO" id="GO:0005524">
    <property type="term" value="F:ATP binding"/>
    <property type="evidence" value="ECO:0007669"/>
    <property type="project" value="UniProtKB-UniRule"/>
</dbReference>
<proteinExistence type="inferred from homology"/>
<dbReference type="InterPro" id="IPR009080">
    <property type="entry name" value="tRNAsynth_Ia_anticodon-bd"/>
</dbReference>
<dbReference type="GO" id="GO:0006438">
    <property type="term" value="P:valyl-tRNA aminoacylation"/>
    <property type="evidence" value="ECO:0007669"/>
    <property type="project" value="UniProtKB-UniRule"/>
</dbReference>
<keyword evidence="1 8" id="KW-0963">Cytoplasm</keyword>
<evidence type="ECO:0000256" key="7">
    <source>
        <dbReference type="ARBA" id="ARBA00047552"/>
    </source>
</evidence>
<dbReference type="SUPFAM" id="SSF47323">
    <property type="entry name" value="Anticodon-binding domain of a subclass of class I aminoacyl-tRNA synthetases"/>
    <property type="match status" value="1"/>
</dbReference>
<evidence type="ECO:0000256" key="3">
    <source>
        <dbReference type="ARBA" id="ARBA00022741"/>
    </source>
</evidence>
<dbReference type="EMBL" id="LXWF01000011">
    <property type="protein sequence ID" value="ORC22137.1"/>
    <property type="molecule type" value="Genomic_DNA"/>
</dbReference>
<evidence type="ECO:0000256" key="2">
    <source>
        <dbReference type="ARBA" id="ARBA00022598"/>
    </source>
</evidence>
<dbReference type="RefSeq" id="WP_083091196.1">
    <property type="nucleotide sequence ID" value="NZ_LXWF01000011.1"/>
</dbReference>
<dbReference type="Pfam" id="PF08264">
    <property type="entry name" value="Anticodon_1"/>
    <property type="match status" value="1"/>
</dbReference>
<comment type="domain">
    <text evidence="8">ValRS has two distinct active sites: one for aminoacylation and one for editing. The misactivated threonine is translocated from the active site to the editing site.</text>
</comment>
<gene>
    <name evidence="8" type="primary">valS</name>
    <name evidence="11" type="ORF">A7979_01140</name>
</gene>
<dbReference type="PANTHER" id="PTHR11946">
    <property type="entry name" value="VALYL-TRNA SYNTHETASES"/>
    <property type="match status" value="1"/>
</dbReference>
<dbReference type="PRINTS" id="PR00986">
    <property type="entry name" value="TRNASYNTHVAL"/>
</dbReference>
<dbReference type="HAMAP" id="MF_02005">
    <property type="entry name" value="Val_tRNA_synth_type2"/>
    <property type="match status" value="1"/>
</dbReference>
<dbReference type="Gene3D" id="3.40.50.620">
    <property type="entry name" value="HUPs"/>
    <property type="match status" value="2"/>
</dbReference>
<dbReference type="InterPro" id="IPR013155">
    <property type="entry name" value="M/V/L/I-tRNA-synth_anticd-bd"/>
</dbReference>
<keyword evidence="4 8" id="KW-0067">ATP-binding</keyword>
<keyword evidence="6 8" id="KW-0030">Aminoacyl-tRNA synthetase</keyword>
<evidence type="ECO:0000256" key="1">
    <source>
        <dbReference type="ARBA" id="ARBA00022490"/>
    </source>
</evidence>
<name>A0A1Y1RQR6_9MICC</name>
<dbReference type="InterPro" id="IPR002303">
    <property type="entry name" value="Valyl-tRNA_ligase"/>
</dbReference>
<dbReference type="Gene3D" id="1.10.730.10">
    <property type="entry name" value="Isoleucyl-tRNA Synthetase, Domain 1"/>
    <property type="match status" value="1"/>
</dbReference>
<evidence type="ECO:0000313" key="12">
    <source>
        <dbReference type="Proteomes" id="UP000192359"/>
    </source>
</evidence>
<keyword evidence="3 8" id="KW-0547">Nucleotide-binding</keyword>
<evidence type="ECO:0000256" key="6">
    <source>
        <dbReference type="ARBA" id="ARBA00023146"/>
    </source>
</evidence>
<dbReference type="OrthoDB" id="9810365at2"/>
<feature type="domain" description="Methionyl/Valyl/Leucyl/Isoleucyl-tRNA synthetase anticodon-binding" evidence="10">
    <location>
        <begin position="681"/>
        <end position="827"/>
    </location>
</feature>
<dbReference type="AlphaFoldDB" id="A0A1Y1RQR6"/>
<dbReference type="GO" id="GO:0004832">
    <property type="term" value="F:valine-tRNA ligase activity"/>
    <property type="evidence" value="ECO:0007669"/>
    <property type="project" value="UniProtKB-UniRule"/>
</dbReference>
<dbReference type="PROSITE" id="PS00178">
    <property type="entry name" value="AA_TRNA_LIGASE_I"/>
    <property type="match status" value="1"/>
</dbReference>
<accession>A0A1Y1RQR6</accession>
<dbReference type="NCBIfam" id="NF009687">
    <property type="entry name" value="PRK13208.1"/>
    <property type="match status" value="1"/>
</dbReference>
<dbReference type="InterPro" id="IPR033705">
    <property type="entry name" value="Anticodon_Ia_Val"/>
</dbReference>
<evidence type="ECO:0000256" key="8">
    <source>
        <dbReference type="HAMAP-Rule" id="MF_02005"/>
    </source>
</evidence>
<comment type="similarity">
    <text evidence="8">Belongs to the class-I aminoacyl-tRNA synthetase family. ValS type 2 subfamily.</text>
</comment>
<comment type="caution">
    <text evidence="11">The sequence shown here is derived from an EMBL/GenBank/DDBJ whole genome shotgun (WGS) entry which is preliminary data.</text>
</comment>
<dbReference type="InterPro" id="IPR048044">
    <property type="entry name" value="Valyl-tRNA_ligase_actino"/>
</dbReference>
<dbReference type="EC" id="6.1.1.9" evidence="8"/>
<evidence type="ECO:0000256" key="5">
    <source>
        <dbReference type="ARBA" id="ARBA00022917"/>
    </source>
</evidence>
<dbReference type="CDD" id="cd07962">
    <property type="entry name" value="Anticodon_Ia_Val"/>
    <property type="match status" value="1"/>
</dbReference>
<dbReference type="InterPro" id="IPR014729">
    <property type="entry name" value="Rossmann-like_a/b/a_fold"/>
</dbReference>
<dbReference type="NCBIfam" id="NF000540">
    <property type="entry name" value="alt_ValS"/>
    <property type="match status" value="1"/>
</dbReference>
<organism evidence="11 12">
    <name type="scientific">Rothia nasimurium</name>
    <dbReference type="NCBI Taxonomy" id="85336"/>
    <lineage>
        <taxon>Bacteria</taxon>
        <taxon>Bacillati</taxon>
        <taxon>Actinomycetota</taxon>
        <taxon>Actinomycetes</taxon>
        <taxon>Micrococcales</taxon>
        <taxon>Micrococcaceae</taxon>
        <taxon>Rothia</taxon>
    </lineage>
</organism>
<evidence type="ECO:0000313" key="11">
    <source>
        <dbReference type="EMBL" id="ORC22137.1"/>
    </source>
</evidence>
<dbReference type="PANTHER" id="PTHR11946:SF93">
    <property type="entry name" value="VALINE--TRNA LIGASE, CHLOROPLASTIC_MITOCHONDRIAL 2"/>
    <property type="match status" value="1"/>
</dbReference>
<comment type="catalytic activity">
    <reaction evidence="7 8">
        <text>tRNA(Val) + L-valine + ATP = L-valyl-tRNA(Val) + AMP + diphosphate</text>
        <dbReference type="Rhea" id="RHEA:10704"/>
        <dbReference type="Rhea" id="RHEA-COMP:9672"/>
        <dbReference type="Rhea" id="RHEA-COMP:9708"/>
        <dbReference type="ChEBI" id="CHEBI:30616"/>
        <dbReference type="ChEBI" id="CHEBI:33019"/>
        <dbReference type="ChEBI" id="CHEBI:57762"/>
        <dbReference type="ChEBI" id="CHEBI:78442"/>
        <dbReference type="ChEBI" id="CHEBI:78537"/>
        <dbReference type="ChEBI" id="CHEBI:456215"/>
        <dbReference type="EC" id="6.1.1.9"/>
    </reaction>
</comment>
<dbReference type="SUPFAM" id="SSF50677">
    <property type="entry name" value="ValRS/IleRS/LeuRS editing domain"/>
    <property type="match status" value="1"/>
</dbReference>
<reference evidence="11 12" key="1">
    <citation type="submission" date="2016-05" db="EMBL/GenBank/DDBJ databases">
        <title>Draft genome sequence of a porcine commensal Rothia nasimurium.</title>
        <authorList>
            <person name="Gaiser R.A."/>
            <person name="Van Baarlen P."/>
            <person name="Wells J.M."/>
        </authorList>
    </citation>
    <scope>NUCLEOTIDE SEQUENCE [LARGE SCALE GENOMIC DNA]</scope>
    <source>
        <strain evidence="11 12">PT-32</strain>
    </source>
</reference>
<dbReference type="InterPro" id="IPR022874">
    <property type="entry name" value="Valine-tRNA_ligase_type_2"/>
</dbReference>
<dbReference type="GO" id="GO:0002161">
    <property type="term" value="F:aminoacyl-tRNA deacylase activity"/>
    <property type="evidence" value="ECO:0007669"/>
    <property type="project" value="InterPro"/>
</dbReference>
<sequence length="878" mass="97681">MAEINRGTDTPAENTVDITVPTKPGLEGLEKKFTENWAANKTYAFNLNTTREQVYSIDTPPPTASGSLHVGHMFSYTQTDVIARYQRMKGKNVFYPLGWDDNGLPTERRVQNYYGVLCDPAIPYDPDFKAPEKPAKNQRNWPRISRQNFIELCEILAVEDEKVFEELFTTLGLSVDWSHTYRTIDARSRKVSQLAFLNDLASGDAYMAEAPTMWDVTFRTAVAQAELEDKERPGAYHRISFTRENGEKVWIETTRPELLPSCVALVAHPDDERYKPLFGTKVTSPLFGVEVEIKAHPLAQPDKGAGIAMICTFGDTTDVTWWRELQLPTRALIGRDGRFATDAPEWITSAEGRERYERMAGATVFTAQKTVVEMLVEAGEMDGDPKPITHPVKFYEKGDKPLEIVASRQWYIRNGGRDAERRNALVERGREITWHPAFMRSRYENWVEGLNGDWLISRQRFFGVPFPIWYKLGADGEPNYDEPIVPSEDMLPVDPASDAAPGYTEDQRGVPGGFIADPDVLDTWATSSLTPQIATGWAVDENLHRVTFPMDLRPQGHDIIRTWLFSTVVRSNSLEKSVPWTDTALSGWILDPDRKKMSKSKGNVVVPNEVLEKYGSDAVRYWAASAKLGADTAYDEAQMKIGRRLAIKLLNASKFVLGLGATANSVITDQAAASALTNELDRSLLARLAALVDEATAAFENYEYARALQISETFFWHFTDDFVELIKDRAYGKAGEAEQASVLAALATTLDALLRLFAPFLPFVTDEIWSWWRAGSVHRAPWPTTEGFATAVADADPAVLPTVAAALGGLRKAKSEAQVKQRTEVETATITGSADDLTRIRGGLGDLKAAGNARDLTLTEAEGELAVTDVVLITEDES</sequence>
<keyword evidence="12" id="KW-1185">Reference proteome</keyword>
<dbReference type="SUPFAM" id="SSF52374">
    <property type="entry name" value="Nucleotidylyl transferase"/>
    <property type="match status" value="1"/>
</dbReference>
<dbReference type="InterPro" id="IPR001412">
    <property type="entry name" value="aa-tRNA-synth_I_CS"/>
</dbReference>
<dbReference type="Pfam" id="PF00133">
    <property type="entry name" value="tRNA-synt_1"/>
    <property type="match status" value="1"/>
</dbReference>
<dbReference type="InterPro" id="IPR002300">
    <property type="entry name" value="aa-tRNA-synth_Ia"/>
</dbReference>
<keyword evidence="2 8" id="KW-0436">Ligase</keyword>
<evidence type="ECO:0000256" key="4">
    <source>
        <dbReference type="ARBA" id="ARBA00022840"/>
    </source>
</evidence>
<comment type="subunit">
    <text evidence="8">Monomer.</text>
</comment>
<feature type="binding site" evidence="8">
    <location>
        <position position="599"/>
    </location>
    <ligand>
        <name>ATP</name>
        <dbReference type="ChEBI" id="CHEBI:30616"/>
    </ligand>
</feature>
<dbReference type="InterPro" id="IPR009008">
    <property type="entry name" value="Val/Leu/Ile-tRNA-synth_edit"/>
</dbReference>
<feature type="domain" description="Aminoacyl-tRNA synthetase class Ia" evidence="9">
    <location>
        <begin position="34"/>
        <end position="633"/>
    </location>
</feature>
<comment type="subcellular location">
    <subcellularLocation>
        <location evidence="8">Cytoplasm</location>
    </subcellularLocation>
</comment>
<comment type="function">
    <text evidence="8">Catalyzes the attachment of valine to tRNA(Val). As ValRS can inadvertently accommodate and process structurally similar amino acids such as threonine, to avoid such errors, it has a 'posttransfer' editing activity that hydrolyzes mischarged Thr-tRNA(Val) in a tRNA-dependent manner.</text>
</comment>